<evidence type="ECO:0000256" key="4">
    <source>
        <dbReference type="ARBA" id="ARBA00022723"/>
    </source>
</evidence>
<keyword evidence="10" id="KW-1133">Transmembrane helix</keyword>
<dbReference type="InterPro" id="IPR001128">
    <property type="entry name" value="Cyt_P450"/>
</dbReference>
<keyword evidence="7 9" id="KW-0503">Monooxygenase</keyword>
<evidence type="ECO:0000313" key="11">
    <source>
        <dbReference type="EMBL" id="CAK4001751.1"/>
    </source>
</evidence>
<keyword evidence="10" id="KW-0812">Transmembrane</keyword>
<evidence type="ECO:0000256" key="6">
    <source>
        <dbReference type="ARBA" id="ARBA00023004"/>
    </source>
</evidence>
<protein>
    <submittedName>
        <fullName evidence="11">Fumitremorgin C monooxygenase</fullName>
    </submittedName>
</protein>
<evidence type="ECO:0000256" key="7">
    <source>
        <dbReference type="ARBA" id="ARBA00023033"/>
    </source>
</evidence>
<dbReference type="PROSITE" id="PS00086">
    <property type="entry name" value="CYTOCHROME_P450"/>
    <property type="match status" value="1"/>
</dbReference>
<feature type="binding site" description="axial binding residue" evidence="8">
    <location>
        <position position="453"/>
    </location>
    <ligand>
        <name>heme</name>
        <dbReference type="ChEBI" id="CHEBI:30413"/>
    </ligand>
    <ligandPart>
        <name>Fe</name>
        <dbReference type="ChEBI" id="CHEBI:18248"/>
    </ligandPart>
</feature>
<keyword evidence="5 9" id="KW-0560">Oxidoreductase</keyword>
<accession>A0AAI8YY98</accession>
<dbReference type="AlphaFoldDB" id="A0AAI8YY98"/>
<feature type="transmembrane region" description="Helical" evidence="10">
    <location>
        <begin position="12"/>
        <end position="30"/>
    </location>
</feature>
<dbReference type="GO" id="GO:0004497">
    <property type="term" value="F:monooxygenase activity"/>
    <property type="evidence" value="ECO:0007669"/>
    <property type="project" value="UniProtKB-KW"/>
</dbReference>
<dbReference type="GO" id="GO:0005506">
    <property type="term" value="F:iron ion binding"/>
    <property type="evidence" value="ECO:0007669"/>
    <property type="project" value="InterPro"/>
</dbReference>
<name>A0AAI8YY98_9PEZI</name>
<dbReference type="InterPro" id="IPR017972">
    <property type="entry name" value="Cyt_P450_CS"/>
</dbReference>
<organism evidence="11 12">
    <name type="scientific">Lecanosticta acicola</name>
    <dbReference type="NCBI Taxonomy" id="111012"/>
    <lineage>
        <taxon>Eukaryota</taxon>
        <taxon>Fungi</taxon>
        <taxon>Dikarya</taxon>
        <taxon>Ascomycota</taxon>
        <taxon>Pezizomycotina</taxon>
        <taxon>Dothideomycetes</taxon>
        <taxon>Dothideomycetidae</taxon>
        <taxon>Mycosphaerellales</taxon>
        <taxon>Mycosphaerellaceae</taxon>
        <taxon>Lecanosticta</taxon>
    </lineage>
</organism>
<evidence type="ECO:0000256" key="5">
    <source>
        <dbReference type="ARBA" id="ARBA00023002"/>
    </source>
</evidence>
<reference evidence="11" key="1">
    <citation type="submission" date="2023-11" db="EMBL/GenBank/DDBJ databases">
        <authorList>
            <person name="Alioto T."/>
            <person name="Alioto T."/>
            <person name="Gomez Garrido J."/>
        </authorList>
    </citation>
    <scope>NUCLEOTIDE SEQUENCE</scope>
</reference>
<evidence type="ECO:0000313" key="12">
    <source>
        <dbReference type="Proteomes" id="UP001296104"/>
    </source>
</evidence>
<dbReference type="GO" id="GO:0016705">
    <property type="term" value="F:oxidoreductase activity, acting on paired donors, with incorporation or reduction of molecular oxygen"/>
    <property type="evidence" value="ECO:0007669"/>
    <property type="project" value="InterPro"/>
</dbReference>
<gene>
    <name evidence="11" type="ORF">LECACI_7A004195</name>
</gene>
<keyword evidence="4 8" id="KW-0479">Metal-binding</keyword>
<dbReference type="SUPFAM" id="SSF48264">
    <property type="entry name" value="Cytochrome P450"/>
    <property type="match status" value="1"/>
</dbReference>
<proteinExistence type="inferred from homology"/>
<dbReference type="Pfam" id="PF00067">
    <property type="entry name" value="p450"/>
    <property type="match status" value="1"/>
</dbReference>
<keyword evidence="6 8" id="KW-0408">Iron</keyword>
<evidence type="ECO:0000256" key="8">
    <source>
        <dbReference type="PIRSR" id="PIRSR602403-1"/>
    </source>
</evidence>
<dbReference type="EMBL" id="CAVMBE010000022">
    <property type="protein sequence ID" value="CAK4001751.1"/>
    <property type="molecule type" value="Genomic_DNA"/>
</dbReference>
<evidence type="ECO:0000256" key="2">
    <source>
        <dbReference type="ARBA" id="ARBA00010617"/>
    </source>
</evidence>
<evidence type="ECO:0000256" key="1">
    <source>
        <dbReference type="ARBA" id="ARBA00001971"/>
    </source>
</evidence>
<keyword evidence="3 8" id="KW-0349">Heme</keyword>
<comment type="cofactor">
    <cofactor evidence="1 8">
        <name>heme</name>
        <dbReference type="ChEBI" id="CHEBI:30413"/>
    </cofactor>
</comment>
<comment type="similarity">
    <text evidence="2 9">Belongs to the cytochrome P450 family.</text>
</comment>
<comment type="caution">
    <text evidence="11">The sequence shown here is derived from an EMBL/GenBank/DDBJ whole genome shotgun (WGS) entry which is preliminary data.</text>
</comment>
<sequence length="519" mass="59125">MASITTLDPLKTTYTAVVVLIVGLIIYVSASKHRPYPGIPIASLENRPWYNFWTVKQAQYSIYGSRLLEKGKQLTSGCFQVQAGAGYKIILPNRFARETGSLNSLSFTEIGRRDFHIDLPGFEGVKEGFRADGLMFDVVRVKLTQNLALVTDIVVDETPLALQKLLGGIDEWQTVVIKNTILDVVAWVSTRVFAGKELARDENWRRVSKEYTTLLFRNAHALRRFPALIRPLMNWILPSCSMMRERLQESRKLVERQLEDRLAKRGKKSWDAEGNLNKDIDCFHWMLDLAKGRPLDFPGAQLQLGVVAINTTSEVMVRCILQMCDTPDIVPALREEMIQVLRKHGWANSSLSKMKLLDSFIKENFRFYSMWNTTMARVATENILLSDGTTIPAGAFVMTMNDRLRDPEKYSDPEKFDAYRFLKLRSRPGEESNHQFATVTSDNLGFGYGDHACAGRFFASNVVKVLLCFLTLMYDFEYGDGGARLPLIEFENAIMLHPGNRVRIRRRKEEIDLNDPTVS</sequence>
<keyword evidence="10" id="KW-0472">Membrane</keyword>
<dbReference type="GO" id="GO:0020037">
    <property type="term" value="F:heme binding"/>
    <property type="evidence" value="ECO:0007669"/>
    <property type="project" value="InterPro"/>
</dbReference>
<evidence type="ECO:0000256" key="3">
    <source>
        <dbReference type="ARBA" id="ARBA00022617"/>
    </source>
</evidence>
<evidence type="ECO:0000256" key="9">
    <source>
        <dbReference type="RuleBase" id="RU000461"/>
    </source>
</evidence>
<dbReference type="InterPro" id="IPR036396">
    <property type="entry name" value="Cyt_P450_sf"/>
</dbReference>
<keyword evidence="12" id="KW-1185">Reference proteome</keyword>
<dbReference type="InterPro" id="IPR002403">
    <property type="entry name" value="Cyt_P450_E_grp-IV"/>
</dbReference>
<dbReference type="PRINTS" id="PR00465">
    <property type="entry name" value="EP450IV"/>
</dbReference>
<dbReference type="PANTHER" id="PTHR46206:SF2">
    <property type="entry name" value="CYTOCHROME P450 MONOOXYGENASE AUSG-RELATED"/>
    <property type="match status" value="1"/>
</dbReference>
<dbReference type="Gene3D" id="1.10.630.10">
    <property type="entry name" value="Cytochrome P450"/>
    <property type="match status" value="1"/>
</dbReference>
<dbReference type="Proteomes" id="UP001296104">
    <property type="component" value="Unassembled WGS sequence"/>
</dbReference>
<dbReference type="CDD" id="cd11041">
    <property type="entry name" value="CYP503A1-like"/>
    <property type="match status" value="1"/>
</dbReference>
<evidence type="ECO:0000256" key="10">
    <source>
        <dbReference type="SAM" id="Phobius"/>
    </source>
</evidence>
<dbReference type="PANTHER" id="PTHR46206">
    <property type="entry name" value="CYTOCHROME P450"/>
    <property type="match status" value="1"/>
</dbReference>